<evidence type="ECO:0000313" key="13">
    <source>
        <dbReference type="Proteomes" id="UP000028488"/>
    </source>
</evidence>
<evidence type="ECO:0000256" key="4">
    <source>
        <dbReference type="ARBA" id="ARBA00022605"/>
    </source>
</evidence>
<accession>A0A076EPE4</accession>
<evidence type="ECO:0000256" key="5">
    <source>
        <dbReference type="ARBA" id="ARBA00023141"/>
    </source>
</evidence>
<evidence type="ECO:0000256" key="2">
    <source>
        <dbReference type="ARBA" id="ARBA00013147"/>
    </source>
</evidence>
<dbReference type="Pfam" id="PF01842">
    <property type="entry name" value="ACT"/>
    <property type="match status" value="1"/>
</dbReference>
<evidence type="ECO:0000259" key="11">
    <source>
        <dbReference type="PROSITE" id="PS51671"/>
    </source>
</evidence>
<evidence type="ECO:0000256" key="9">
    <source>
        <dbReference type="PIRSR" id="PIRSR001500-2"/>
    </source>
</evidence>
<dbReference type="PROSITE" id="PS51171">
    <property type="entry name" value="PREPHENATE_DEHYDR_3"/>
    <property type="match status" value="1"/>
</dbReference>
<keyword evidence="5" id="KW-0057">Aromatic amino acid biosynthesis</keyword>
<evidence type="ECO:0000256" key="3">
    <source>
        <dbReference type="ARBA" id="ARBA00021872"/>
    </source>
</evidence>
<dbReference type="Gene3D" id="3.40.190.10">
    <property type="entry name" value="Periplasmic binding protein-like II"/>
    <property type="match status" value="2"/>
</dbReference>
<dbReference type="CDD" id="cd13632">
    <property type="entry name" value="PBP2_Aa-PDT_like"/>
    <property type="match status" value="1"/>
</dbReference>
<dbReference type="GO" id="GO:0005737">
    <property type="term" value="C:cytoplasm"/>
    <property type="evidence" value="ECO:0007669"/>
    <property type="project" value="TreeGrafter"/>
</dbReference>
<evidence type="ECO:0000256" key="8">
    <source>
        <dbReference type="ARBA" id="ARBA00047848"/>
    </source>
</evidence>
<dbReference type="SUPFAM" id="SSF53850">
    <property type="entry name" value="Periplasmic binding protein-like II"/>
    <property type="match status" value="1"/>
</dbReference>
<protein>
    <recommendedName>
        <fullName evidence="3">Prephenate dehydratase</fullName>
        <ecNumber evidence="2">4.2.1.51</ecNumber>
    </recommendedName>
</protein>
<comment type="pathway">
    <text evidence="1">Amino-acid biosynthesis; L-phenylalanine biosynthesis; phenylpyruvate from prephenate: step 1/1.</text>
</comment>
<evidence type="ECO:0000256" key="1">
    <source>
        <dbReference type="ARBA" id="ARBA00004741"/>
    </source>
</evidence>
<feature type="domain" description="Prephenate dehydratase" evidence="10">
    <location>
        <begin position="9"/>
        <end position="192"/>
    </location>
</feature>
<dbReference type="eggNOG" id="COG0077">
    <property type="taxonomic scope" value="Bacteria"/>
</dbReference>
<dbReference type="InterPro" id="IPR002912">
    <property type="entry name" value="ACT_dom"/>
</dbReference>
<gene>
    <name evidence="12" type="ORF">EP51_21370</name>
</gene>
<keyword evidence="7" id="KW-0456">Lyase</keyword>
<dbReference type="GO" id="GO:0004664">
    <property type="term" value="F:prephenate dehydratase activity"/>
    <property type="evidence" value="ECO:0007669"/>
    <property type="project" value="UniProtKB-EC"/>
</dbReference>
<dbReference type="AlphaFoldDB" id="A0A076EPE4"/>
<evidence type="ECO:0000313" key="12">
    <source>
        <dbReference type="EMBL" id="AII07062.1"/>
    </source>
</evidence>
<feature type="domain" description="ACT" evidence="11">
    <location>
        <begin position="206"/>
        <end position="280"/>
    </location>
</feature>
<dbReference type="PIRSF" id="PIRSF001500">
    <property type="entry name" value="Chor_mut_pdt_Ppr"/>
    <property type="match status" value="1"/>
</dbReference>
<dbReference type="FunFam" id="3.40.190.10:FF:000064">
    <property type="entry name" value="Prephenate dehydratase"/>
    <property type="match status" value="1"/>
</dbReference>
<sequence length="311" mass="32634">MRNLVGVPKIAYFGPSGTFTEMALAQLEAAGAFDGQVERVAATSPPATLAKVRDGVVDGAVVPIESSVEGAVVPTLDSLALGDRLQIVAETELDVAFTILGGAGIERLDQVRTVRAYPVAAGQVRIWLEENCPGAELQTASSNAGAAEDVANGLADAAVSTALAGERLGLRSLADGVADEKSARTRFVLVTAPTQVPARTGGDRTSAVLEPHNTPGSLVGVLSEFATRGIDLIRIESRPVRTTPGLYRFFVDCIGHIDDPLVAEAFRALHRKSHVRFLGSWPAANPSGPPPPSDGDAADWIERIRQGERES</sequence>
<dbReference type="PANTHER" id="PTHR21022">
    <property type="entry name" value="PREPHENATE DEHYDRATASE P PROTEIN"/>
    <property type="match status" value="1"/>
</dbReference>
<dbReference type="PROSITE" id="PS51671">
    <property type="entry name" value="ACT"/>
    <property type="match status" value="1"/>
</dbReference>
<dbReference type="InterPro" id="IPR001086">
    <property type="entry name" value="Preph_deHydtase"/>
</dbReference>
<comment type="catalytic activity">
    <reaction evidence="8">
        <text>prephenate + H(+) = 3-phenylpyruvate + CO2 + H2O</text>
        <dbReference type="Rhea" id="RHEA:21648"/>
        <dbReference type="ChEBI" id="CHEBI:15377"/>
        <dbReference type="ChEBI" id="CHEBI:15378"/>
        <dbReference type="ChEBI" id="CHEBI:16526"/>
        <dbReference type="ChEBI" id="CHEBI:18005"/>
        <dbReference type="ChEBI" id="CHEBI:29934"/>
        <dbReference type="EC" id="4.2.1.51"/>
    </reaction>
</comment>
<dbReference type="PANTHER" id="PTHR21022:SF19">
    <property type="entry name" value="PREPHENATE DEHYDRATASE-RELATED"/>
    <property type="match status" value="1"/>
</dbReference>
<dbReference type="Gene3D" id="3.30.70.260">
    <property type="match status" value="1"/>
</dbReference>
<reference evidence="12 13" key="1">
    <citation type="submission" date="2014-07" db="EMBL/GenBank/DDBJ databases">
        <title>Genome Sequence of Rhodococcus opacus Strain R7, a Biodegrader of Mono- and Polycyclic Aromatic Hydrocarbons.</title>
        <authorList>
            <person name="Di Gennaro P."/>
            <person name="Zampolli J."/>
            <person name="Presti I."/>
            <person name="Cappelletti M."/>
            <person name="D'Ursi P."/>
            <person name="Orro A."/>
            <person name="Mezzelani A."/>
            <person name="Milanesi L."/>
        </authorList>
    </citation>
    <scope>NUCLEOTIDE SEQUENCE [LARGE SCALE GENOMIC DNA]</scope>
    <source>
        <strain evidence="12 13">R7</strain>
    </source>
</reference>
<dbReference type="EC" id="4.2.1.51" evidence="2"/>
<dbReference type="Proteomes" id="UP000028488">
    <property type="component" value="Chromosome"/>
</dbReference>
<dbReference type="UniPathway" id="UPA00121">
    <property type="reaction ID" value="UER00345"/>
</dbReference>
<keyword evidence="6" id="KW-0584">Phenylalanine biosynthesis</keyword>
<name>A0A076EPE4_RHOOP</name>
<evidence type="ECO:0000256" key="7">
    <source>
        <dbReference type="ARBA" id="ARBA00023239"/>
    </source>
</evidence>
<dbReference type="EMBL" id="CP008947">
    <property type="protein sequence ID" value="AII07062.1"/>
    <property type="molecule type" value="Genomic_DNA"/>
</dbReference>
<dbReference type="CDD" id="cd04905">
    <property type="entry name" value="ACT_CM-PDT"/>
    <property type="match status" value="1"/>
</dbReference>
<evidence type="ECO:0000256" key="6">
    <source>
        <dbReference type="ARBA" id="ARBA00023222"/>
    </source>
</evidence>
<dbReference type="InterPro" id="IPR045865">
    <property type="entry name" value="ACT-like_dom_sf"/>
</dbReference>
<proteinExistence type="predicted"/>
<dbReference type="FunFam" id="3.30.70.260:FF:000012">
    <property type="entry name" value="Prephenate dehydratase"/>
    <property type="match status" value="1"/>
</dbReference>
<feature type="site" description="Essential for prephenate dehydratase activity" evidence="9">
    <location>
        <position position="185"/>
    </location>
</feature>
<keyword evidence="4" id="KW-0028">Amino-acid biosynthesis</keyword>
<dbReference type="Pfam" id="PF00800">
    <property type="entry name" value="PDT"/>
    <property type="match status" value="1"/>
</dbReference>
<evidence type="ECO:0000259" key="10">
    <source>
        <dbReference type="PROSITE" id="PS51171"/>
    </source>
</evidence>
<dbReference type="InterPro" id="IPR008242">
    <property type="entry name" value="Chor_mutase/pphenate_deHydtase"/>
</dbReference>
<organism evidence="12 13">
    <name type="scientific">Rhodococcus opacus</name>
    <name type="common">Nocardia opaca</name>
    <dbReference type="NCBI Taxonomy" id="37919"/>
    <lineage>
        <taxon>Bacteria</taxon>
        <taxon>Bacillati</taxon>
        <taxon>Actinomycetota</taxon>
        <taxon>Actinomycetes</taxon>
        <taxon>Mycobacteriales</taxon>
        <taxon>Nocardiaceae</taxon>
        <taxon>Rhodococcus</taxon>
    </lineage>
</organism>
<dbReference type="NCBIfam" id="NF008865">
    <property type="entry name" value="PRK11898.1"/>
    <property type="match status" value="1"/>
</dbReference>
<dbReference type="SUPFAM" id="SSF55021">
    <property type="entry name" value="ACT-like"/>
    <property type="match status" value="1"/>
</dbReference>
<dbReference type="GO" id="GO:0009094">
    <property type="term" value="P:L-phenylalanine biosynthetic process"/>
    <property type="evidence" value="ECO:0007669"/>
    <property type="project" value="UniProtKB-UniPathway"/>
</dbReference>